<dbReference type="InterPro" id="IPR029167">
    <property type="entry name" value="Mug117"/>
</dbReference>
<name>A0A1Y2IE34_TRAC3</name>
<reference evidence="2 3" key="1">
    <citation type="journal article" date="2015" name="Biotechnol. Biofuels">
        <title>Enhanced degradation of softwood versus hardwood by the white-rot fungus Pycnoporus coccineus.</title>
        <authorList>
            <person name="Couturier M."/>
            <person name="Navarro D."/>
            <person name="Chevret D."/>
            <person name="Henrissat B."/>
            <person name="Piumi F."/>
            <person name="Ruiz-Duenas F.J."/>
            <person name="Martinez A.T."/>
            <person name="Grigoriev I.V."/>
            <person name="Riley R."/>
            <person name="Lipzen A."/>
            <person name="Berrin J.G."/>
            <person name="Master E.R."/>
            <person name="Rosso M.N."/>
        </authorList>
    </citation>
    <scope>NUCLEOTIDE SEQUENCE [LARGE SCALE GENOMIC DNA]</scope>
    <source>
        <strain evidence="2 3">BRFM310</strain>
    </source>
</reference>
<evidence type="ECO:0000313" key="3">
    <source>
        <dbReference type="Proteomes" id="UP000193067"/>
    </source>
</evidence>
<sequence length="129" mass="13000">MQPFAVLVALSVLATSALATPTGNFTGPVPEYGNNCSGSFVCAPSLGADCARAVASVNPSATYTDQAQFSVGHCLVIYATNGEGAQPVSGSVIIDTARSILSTCSNVCGSFGTNNAGCPSCHVTLNYRS</sequence>
<dbReference type="EMBL" id="KZ084128">
    <property type="protein sequence ID" value="OSC99405.1"/>
    <property type="molecule type" value="Genomic_DNA"/>
</dbReference>
<feature type="chain" id="PRO_5012011160" evidence="1">
    <location>
        <begin position="20"/>
        <end position="129"/>
    </location>
</feature>
<evidence type="ECO:0000313" key="2">
    <source>
        <dbReference type="EMBL" id="OSC99405.1"/>
    </source>
</evidence>
<dbReference type="OrthoDB" id="3672617at2759"/>
<dbReference type="STRING" id="1353009.A0A1Y2IE34"/>
<feature type="signal peptide" evidence="1">
    <location>
        <begin position="1"/>
        <end position="19"/>
    </location>
</feature>
<gene>
    <name evidence="2" type="ORF">PYCCODRAFT_1438387</name>
</gene>
<proteinExistence type="predicted"/>
<dbReference type="AlphaFoldDB" id="A0A1Y2IE34"/>
<dbReference type="Proteomes" id="UP000193067">
    <property type="component" value="Unassembled WGS sequence"/>
</dbReference>
<organism evidence="2 3">
    <name type="scientific">Trametes coccinea (strain BRFM310)</name>
    <name type="common">Pycnoporus coccineus</name>
    <dbReference type="NCBI Taxonomy" id="1353009"/>
    <lineage>
        <taxon>Eukaryota</taxon>
        <taxon>Fungi</taxon>
        <taxon>Dikarya</taxon>
        <taxon>Basidiomycota</taxon>
        <taxon>Agaricomycotina</taxon>
        <taxon>Agaricomycetes</taxon>
        <taxon>Polyporales</taxon>
        <taxon>Polyporaceae</taxon>
        <taxon>Trametes</taxon>
    </lineage>
</organism>
<keyword evidence="1" id="KW-0732">Signal</keyword>
<protein>
    <submittedName>
        <fullName evidence="2">Uncharacterized protein</fullName>
    </submittedName>
</protein>
<evidence type="ECO:0000256" key="1">
    <source>
        <dbReference type="SAM" id="SignalP"/>
    </source>
</evidence>
<dbReference type="Pfam" id="PF15474">
    <property type="entry name" value="MU117"/>
    <property type="match status" value="1"/>
</dbReference>
<keyword evidence="3" id="KW-1185">Reference proteome</keyword>
<accession>A0A1Y2IE34</accession>